<proteinExistence type="predicted"/>
<dbReference type="EMBL" id="PGTM01000072">
    <property type="protein sequence ID" value="PJF36195.1"/>
    <property type="molecule type" value="Genomic_DNA"/>
</dbReference>
<reference evidence="1 2" key="1">
    <citation type="submission" date="2017-11" db="EMBL/GenBank/DDBJ databases">
        <title>Evolution of Phototrophy in the Chloroflexi Phylum Driven by Horizontal Gene Transfer.</title>
        <authorList>
            <person name="Ward L.M."/>
            <person name="Hemp J."/>
            <person name="Shih P.M."/>
            <person name="Mcglynn S.E."/>
            <person name="Fischer W."/>
        </authorList>
    </citation>
    <scope>NUCLEOTIDE SEQUENCE [LARGE SCALE GENOMIC DNA]</scope>
    <source>
        <strain evidence="1">JP3_13</strain>
    </source>
</reference>
<dbReference type="Proteomes" id="UP000229681">
    <property type="component" value="Unassembled WGS sequence"/>
</dbReference>
<sequence>MSSPAQTPYTAFRAMLERVLGQPFAAAGFSLQENAIHHMRGLFRYQKALADGTLIGIAFQLLPYADGSGRFQVLVRRSTPEQTLFEVSLPRLLWETFDVAQLGSPEHWWQFRTAHELAFALVEAGKLIFAFGVPYLEGTLAP</sequence>
<dbReference type="AlphaFoldDB" id="A0A2M8PF71"/>
<organism evidence="1 2">
    <name type="scientific">Candidatus Thermofonsia Clade 1 bacterium</name>
    <dbReference type="NCBI Taxonomy" id="2364210"/>
    <lineage>
        <taxon>Bacteria</taxon>
        <taxon>Bacillati</taxon>
        <taxon>Chloroflexota</taxon>
        <taxon>Candidatus Thermofontia</taxon>
        <taxon>Candidatus Thermofonsia Clade 1</taxon>
    </lineage>
</organism>
<comment type="caution">
    <text evidence="1">The sequence shown here is derived from an EMBL/GenBank/DDBJ whole genome shotgun (WGS) entry which is preliminary data.</text>
</comment>
<protein>
    <submittedName>
        <fullName evidence="1">Uncharacterized protein</fullName>
    </submittedName>
</protein>
<evidence type="ECO:0000313" key="2">
    <source>
        <dbReference type="Proteomes" id="UP000229681"/>
    </source>
</evidence>
<name>A0A2M8PF71_9CHLR</name>
<gene>
    <name evidence="1" type="ORF">CUN49_06710</name>
</gene>
<accession>A0A2M8PF71</accession>
<evidence type="ECO:0000313" key="1">
    <source>
        <dbReference type="EMBL" id="PJF36195.1"/>
    </source>
</evidence>